<dbReference type="EMBL" id="UINC01001083">
    <property type="protein sequence ID" value="SUZ70147.1"/>
    <property type="molecule type" value="Genomic_DNA"/>
</dbReference>
<sequence>MKDKAPEIGSSTIPSPIVFTDSAADKVCELIKEEKNPNLNLRVFISGGGCSGFQYGFTFDEKIENGDSQVKNKGVTLLVDPMSVQYLMGAEIDYKEDLQGAQFIIRNPNAATTCGCGSSFSV</sequence>
<reference evidence="5" key="1">
    <citation type="submission" date="2018-05" db="EMBL/GenBank/DDBJ databases">
        <authorList>
            <person name="Lanie J.A."/>
            <person name="Ng W.-L."/>
            <person name="Kazmierczak K.M."/>
            <person name="Andrzejewski T.M."/>
            <person name="Davidsen T.M."/>
            <person name="Wayne K.J."/>
            <person name="Tettelin H."/>
            <person name="Glass J.I."/>
            <person name="Rusch D."/>
            <person name="Podicherti R."/>
            <person name="Tsui H.-C.T."/>
            <person name="Winkler M.E."/>
        </authorList>
    </citation>
    <scope>NUCLEOTIDE SEQUENCE</scope>
</reference>
<dbReference type="GO" id="GO:0005506">
    <property type="term" value="F:iron ion binding"/>
    <property type="evidence" value="ECO:0007669"/>
    <property type="project" value="TreeGrafter"/>
</dbReference>
<organism evidence="5">
    <name type="scientific">marine metagenome</name>
    <dbReference type="NCBI Taxonomy" id="408172"/>
    <lineage>
        <taxon>unclassified sequences</taxon>
        <taxon>metagenomes</taxon>
        <taxon>ecological metagenomes</taxon>
    </lineage>
</organism>
<dbReference type="PROSITE" id="PS01152">
    <property type="entry name" value="HESB"/>
    <property type="match status" value="1"/>
</dbReference>
<dbReference type="InterPro" id="IPR017870">
    <property type="entry name" value="FeS_cluster_insertion_CS"/>
</dbReference>
<dbReference type="AlphaFoldDB" id="A0A381PVS7"/>
<evidence type="ECO:0000256" key="1">
    <source>
        <dbReference type="ARBA" id="ARBA00022723"/>
    </source>
</evidence>
<dbReference type="InterPro" id="IPR016092">
    <property type="entry name" value="ATAP"/>
</dbReference>
<keyword evidence="1" id="KW-0479">Metal-binding</keyword>
<dbReference type="Pfam" id="PF01521">
    <property type="entry name" value="Fe-S_biosyn"/>
    <property type="match status" value="1"/>
</dbReference>
<dbReference type="NCBIfam" id="NF010147">
    <property type="entry name" value="PRK13623.1"/>
    <property type="match status" value="1"/>
</dbReference>
<gene>
    <name evidence="5" type="ORF">METZ01_LOCUS23001</name>
</gene>
<dbReference type="Gene3D" id="2.60.300.12">
    <property type="entry name" value="HesB-like domain"/>
    <property type="match status" value="1"/>
</dbReference>
<dbReference type="FunFam" id="2.60.300.12:FF:000002">
    <property type="entry name" value="Iron-sulfur cluster insertion protein ErpA"/>
    <property type="match status" value="1"/>
</dbReference>
<dbReference type="SUPFAM" id="SSF89360">
    <property type="entry name" value="HesB-like domain"/>
    <property type="match status" value="1"/>
</dbReference>
<evidence type="ECO:0000259" key="4">
    <source>
        <dbReference type="Pfam" id="PF01521"/>
    </source>
</evidence>
<dbReference type="InterPro" id="IPR023063">
    <property type="entry name" value="ErpA_proteobact"/>
</dbReference>
<dbReference type="GO" id="GO:0051537">
    <property type="term" value="F:2 iron, 2 sulfur cluster binding"/>
    <property type="evidence" value="ECO:0007669"/>
    <property type="project" value="TreeGrafter"/>
</dbReference>
<accession>A0A381PVS7</accession>
<feature type="domain" description="Core" evidence="4">
    <location>
        <begin position="17"/>
        <end position="117"/>
    </location>
</feature>
<dbReference type="PANTHER" id="PTHR43011">
    <property type="entry name" value="IRON-SULFUR CLUSTER ASSEMBLY 2 HOMOLOG, MITOCHONDRIAL"/>
    <property type="match status" value="1"/>
</dbReference>
<keyword evidence="3" id="KW-0411">Iron-sulfur</keyword>
<evidence type="ECO:0000256" key="3">
    <source>
        <dbReference type="ARBA" id="ARBA00023014"/>
    </source>
</evidence>
<dbReference type="InterPro" id="IPR000361">
    <property type="entry name" value="ATAP_core_dom"/>
</dbReference>
<dbReference type="GO" id="GO:0051539">
    <property type="term" value="F:4 iron, 4 sulfur cluster binding"/>
    <property type="evidence" value="ECO:0007669"/>
    <property type="project" value="TreeGrafter"/>
</dbReference>
<protein>
    <recommendedName>
        <fullName evidence="4">Core domain-containing protein</fullName>
    </recommendedName>
</protein>
<dbReference type="InterPro" id="IPR035903">
    <property type="entry name" value="HesB-like_dom_sf"/>
</dbReference>
<dbReference type="HAMAP" id="MF_01380">
    <property type="entry name" value="Fe_S_insert_ErpA"/>
    <property type="match status" value="1"/>
</dbReference>
<dbReference type="GO" id="GO:0016226">
    <property type="term" value="P:iron-sulfur cluster assembly"/>
    <property type="evidence" value="ECO:0007669"/>
    <property type="project" value="InterPro"/>
</dbReference>
<dbReference type="PANTHER" id="PTHR43011:SF1">
    <property type="entry name" value="IRON-SULFUR CLUSTER ASSEMBLY 2 HOMOLOG, MITOCHONDRIAL"/>
    <property type="match status" value="1"/>
</dbReference>
<evidence type="ECO:0000256" key="2">
    <source>
        <dbReference type="ARBA" id="ARBA00023004"/>
    </source>
</evidence>
<proteinExistence type="inferred from homology"/>
<dbReference type="NCBIfam" id="TIGR00049">
    <property type="entry name" value="iron-sulfur cluster assembly accessory protein"/>
    <property type="match status" value="1"/>
</dbReference>
<name>A0A381PVS7_9ZZZZ</name>
<keyword evidence="2" id="KW-0408">Iron</keyword>
<evidence type="ECO:0000313" key="5">
    <source>
        <dbReference type="EMBL" id="SUZ70147.1"/>
    </source>
</evidence>